<dbReference type="InterPro" id="IPR051851">
    <property type="entry name" value="EFR3_Homologs"/>
</dbReference>
<dbReference type="PROSITE" id="PS50943">
    <property type="entry name" value="HTH_CROC1"/>
    <property type="match status" value="1"/>
</dbReference>
<dbReference type="SUPFAM" id="SSF48371">
    <property type="entry name" value="ARM repeat"/>
    <property type="match status" value="1"/>
</dbReference>
<dbReference type="Proteomes" id="UP001642483">
    <property type="component" value="Unassembled WGS sequence"/>
</dbReference>
<comment type="caution">
    <text evidence="4">The sequence shown here is derived from an EMBL/GenBank/DDBJ whole genome shotgun (WGS) entry which is preliminary data.</text>
</comment>
<accession>A0ABP0GRX9</accession>
<dbReference type="Gene3D" id="1.10.260.40">
    <property type="entry name" value="lambda repressor-like DNA-binding domains"/>
    <property type="match status" value="1"/>
</dbReference>
<dbReference type="Pfam" id="PF01381">
    <property type="entry name" value="HTH_3"/>
    <property type="match status" value="1"/>
</dbReference>
<dbReference type="InterPro" id="IPR016024">
    <property type="entry name" value="ARM-type_fold"/>
</dbReference>
<dbReference type="CDD" id="cd00093">
    <property type="entry name" value="HTH_XRE"/>
    <property type="match status" value="1"/>
</dbReference>
<dbReference type="InterPro" id="IPR010982">
    <property type="entry name" value="Lambda_DNA-bd_dom_sf"/>
</dbReference>
<gene>
    <name evidence="4" type="ORF">CVLEPA_LOCUS27857</name>
</gene>
<dbReference type="PANTHER" id="PTHR12444:SF8">
    <property type="entry name" value="PROTEIN EFR3 HOMOLOG CMP44E"/>
    <property type="match status" value="1"/>
</dbReference>
<evidence type="ECO:0000313" key="5">
    <source>
        <dbReference type="Proteomes" id="UP001642483"/>
    </source>
</evidence>
<dbReference type="EMBL" id="CAWYQH010000141">
    <property type="protein sequence ID" value="CAK8694492.1"/>
    <property type="molecule type" value="Genomic_DNA"/>
</dbReference>
<feature type="compositionally biased region" description="Basic and acidic residues" evidence="2">
    <location>
        <begin position="208"/>
        <end position="226"/>
    </location>
</feature>
<keyword evidence="5" id="KW-1185">Reference proteome</keyword>
<dbReference type="InterPro" id="IPR013729">
    <property type="entry name" value="MBF1_N"/>
</dbReference>
<reference evidence="4 5" key="1">
    <citation type="submission" date="2024-02" db="EMBL/GenBank/DDBJ databases">
        <authorList>
            <person name="Daric V."/>
            <person name="Darras S."/>
        </authorList>
    </citation>
    <scope>NUCLEOTIDE SEQUENCE [LARGE SCALE GENOMIC DNA]</scope>
</reference>
<feature type="domain" description="HTH cro/C1-type" evidence="3">
    <location>
        <begin position="851"/>
        <end position="905"/>
    </location>
</feature>
<evidence type="ECO:0000259" key="3">
    <source>
        <dbReference type="PROSITE" id="PS50943"/>
    </source>
</evidence>
<dbReference type="SMART" id="SM00530">
    <property type="entry name" value="HTH_XRE"/>
    <property type="match status" value="1"/>
</dbReference>
<dbReference type="Pfam" id="PF21052">
    <property type="entry name" value="EFR3_ARM"/>
    <property type="match status" value="1"/>
</dbReference>
<name>A0ABP0GRX9_CLALP</name>
<comment type="similarity">
    <text evidence="1">Belongs to the EFR3 family.</text>
</comment>
<evidence type="ECO:0000256" key="2">
    <source>
        <dbReference type="SAM" id="MobiDB-lite"/>
    </source>
</evidence>
<proteinExistence type="inferred from homology"/>
<dbReference type="SUPFAM" id="SSF47413">
    <property type="entry name" value="lambda repressor-like DNA-binding domains"/>
    <property type="match status" value="1"/>
</dbReference>
<dbReference type="InterPro" id="IPR001387">
    <property type="entry name" value="Cro/C1-type_HTH"/>
</dbReference>
<evidence type="ECO:0000313" key="4">
    <source>
        <dbReference type="EMBL" id="CAK8694492.1"/>
    </source>
</evidence>
<evidence type="ECO:0000256" key="1">
    <source>
        <dbReference type="ARBA" id="ARBA00010216"/>
    </source>
</evidence>
<dbReference type="PANTHER" id="PTHR12444">
    <property type="entry name" value="PROTEIN EFR3 HOMOLOG CMP44E"/>
    <property type="match status" value="1"/>
</dbReference>
<feature type="region of interest" description="Disordered" evidence="2">
    <location>
        <begin position="207"/>
        <end position="230"/>
    </location>
</feature>
<protein>
    <recommendedName>
        <fullName evidence="3">HTH cro/C1-type domain-containing protein</fullName>
    </recommendedName>
</protein>
<dbReference type="Pfam" id="PF08523">
    <property type="entry name" value="MBF1"/>
    <property type="match status" value="1"/>
</dbReference>
<dbReference type="InterPro" id="IPR049152">
    <property type="entry name" value="EFR3-like_ARM"/>
</dbReference>
<organism evidence="4 5">
    <name type="scientific">Clavelina lepadiformis</name>
    <name type="common">Light-bulb sea squirt</name>
    <name type="synonym">Ascidia lepadiformis</name>
    <dbReference type="NCBI Taxonomy" id="159417"/>
    <lineage>
        <taxon>Eukaryota</taxon>
        <taxon>Metazoa</taxon>
        <taxon>Chordata</taxon>
        <taxon>Tunicata</taxon>
        <taxon>Ascidiacea</taxon>
        <taxon>Aplousobranchia</taxon>
        <taxon>Clavelinidae</taxon>
        <taxon>Clavelina</taxon>
    </lineage>
</organism>
<sequence length="917" mass="102477">MAGCVCCSALKPRYKRLVDNIFPSSPEKGLVRSEMEKLTYYAVSAPEKLDRIGVYLARKLTRDIARHRDKAVFIAMEALNQLLLACHAQQINLFVESFLRMVATLLESANAEFQALGTHSFEKFSKIEEDTASYHRRYDFFVSKFSSMCHSNQQDNNIRLKAQLNGVQGLRGVIRKTVSDELQVNIWEKQHMDKIISSLLYIMQNDTNDEKHNDDGSPVPKEDSEHPSSLAEESFRELLSRAAFANVPAAVSPALSHMDNHKLWTPDSTFAIKCFKIIMYSVQGQYSHLIVKMLLDHLDNHGTEKQHTRASILQVLCAIVPIPSSAAIGPSVIDVFNRLARHLKISTERLNQKDFVNALIETTGVLAGVVPDYQKLEIITFYITKCQEAICGSEDGEGMIFIDKKFASLLLQSLHRISKTYHASNLSTLSSTLLDPLLKVALLTDPSERLLAHNLLISLFDRNQNESRLTLVSSQTDVESMGLVSSAASKYDADFLDRRLPSIYHWLFESFKHDDNSINNFMSLYKCALVLCLSIFSPDIITDMTCLTLAVQGAAIELLNNANQPEDVIGHVSQVLASTASIMLVLAHLSAIPEFQHYVNQVMLSRNSIAPQLMPEHALTGQKTRISFKFEPEALSKVIFTSTAIYDALVGRIGFNIEKLNQPFLANLPLDTLSSEGKHGPIDVESINISFTMGRETSVTLEDGVTPANTITYQYLKQVFIKPPISRKEQMAKNQKVADHIRSVPFEQLIAEMKPDPTIECKKWYEQVINTEANSVEDEGIDPLSKPAPGAAKSNQAVNAALRKGEDVETRQKFAAGTNKKAVTSKNTAKLDRETEELHHETISLSVGRLIQKGRQQKQLTQKELATKINEKPQVINEYENGKAIPNNQVMGKIERAIGIKLRGKDKGHPMTSSSKK</sequence>